<evidence type="ECO:0000313" key="3">
    <source>
        <dbReference type="EMBL" id="PIE35441.1"/>
    </source>
</evidence>
<comment type="caution">
    <text evidence="3">The sequence shown here is derived from an EMBL/GenBank/DDBJ whole genome shotgun (WGS) entry which is preliminary data.</text>
</comment>
<evidence type="ECO:0000256" key="1">
    <source>
        <dbReference type="SAM" id="Phobius"/>
    </source>
</evidence>
<dbReference type="InterPro" id="IPR025642">
    <property type="entry name" value="DUF4342"/>
</dbReference>
<dbReference type="AlphaFoldDB" id="A0A2G6KIF0"/>
<reference evidence="3 4" key="1">
    <citation type="submission" date="2017-10" db="EMBL/GenBank/DDBJ databases">
        <title>Novel microbial diversity and functional potential in the marine mammal oral microbiome.</title>
        <authorList>
            <person name="Dudek N.K."/>
            <person name="Sun C.L."/>
            <person name="Burstein D."/>
            <person name="Kantor R.S."/>
            <person name="Aliaga Goltsman D.S."/>
            <person name="Bik E.M."/>
            <person name="Thomas B.C."/>
            <person name="Banfield J.F."/>
            <person name="Relman D.A."/>
        </authorList>
    </citation>
    <scope>NUCLEOTIDE SEQUENCE [LARGE SCALE GENOMIC DNA]</scope>
    <source>
        <strain evidence="3">DOLJORAL78_47_16</strain>
    </source>
</reference>
<gene>
    <name evidence="3" type="ORF">CSA56_04215</name>
</gene>
<organism evidence="3 4">
    <name type="scientific">candidate division KSB3 bacterium</name>
    <dbReference type="NCBI Taxonomy" id="2044937"/>
    <lineage>
        <taxon>Bacteria</taxon>
        <taxon>candidate division KSB3</taxon>
    </lineage>
</organism>
<dbReference type="EMBL" id="PDSK01000043">
    <property type="protein sequence ID" value="PIE35441.1"/>
    <property type="molecule type" value="Genomic_DNA"/>
</dbReference>
<sequence>MVRFCSYYIGRSCQRFDSRRDIRRLIIRKPDGGVLPEVPFTVGVAVGGAVAFVVPVMAAIGAMAAL</sequence>
<dbReference type="Pfam" id="PF14242">
    <property type="entry name" value="DUF4342"/>
    <property type="match status" value="1"/>
</dbReference>
<accession>A0A2G6KIF0</accession>
<evidence type="ECO:0000259" key="2">
    <source>
        <dbReference type="Pfam" id="PF14242"/>
    </source>
</evidence>
<dbReference type="Proteomes" id="UP000230821">
    <property type="component" value="Unassembled WGS sequence"/>
</dbReference>
<feature type="domain" description="DUF4342" evidence="2">
    <location>
        <begin position="22"/>
        <end position="66"/>
    </location>
</feature>
<feature type="transmembrane region" description="Helical" evidence="1">
    <location>
        <begin position="40"/>
        <end position="65"/>
    </location>
</feature>
<protein>
    <recommendedName>
        <fullName evidence="2">DUF4342 domain-containing protein</fullName>
    </recommendedName>
</protein>
<name>A0A2G6KIF0_9BACT</name>
<keyword evidence="1" id="KW-0812">Transmembrane</keyword>
<evidence type="ECO:0000313" key="4">
    <source>
        <dbReference type="Proteomes" id="UP000230821"/>
    </source>
</evidence>
<keyword evidence="1" id="KW-1133">Transmembrane helix</keyword>
<proteinExistence type="predicted"/>
<keyword evidence="1" id="KW-0472">Membrane</keyword>